<evidence type="ECO:0000256" key="3">
    <source>
        <dbReference type="ARBA" id="ARBA00022917"/>
    </source>
</evidence>
<keyword evidence="3" id="KW-0648">Protein biosynthesis</keyword>
<dbReference type="InterPro" id="IPR050318">
    <property type="entry name" value="DENR/SUI1_TIF"/>
</dbReference>
<keyword evidence="7" id="KW-1185">Reference proteome</keyword>
<dbReference type="InterPro" id="IPR036877">
    <property type="entry name" value="SUI1_dom_sf"/>
</dbReference>
<dbReference type="GO" id="GO:0003743">
    <property type="term" value="F:translation initiation factor activity"/>
    <property type="evidence" value="ECO:0007669"/>
    <property type="project" value="UniProtKB-KW"/>
</dbReference>
<name>A0A225E8J2_9BACT</name>
<feature type="domain" description="SUI1" evidence="5">
    <location>
        <begin position="181"/>
        <end position="247"/>
    </location>
</feature>
<evidence type="ECO:0000256" key="4">
    <source>
        <dbReference type="SAM" id="MobiDB-lite"/>
    </source>
</evidence>
<evidence type="ECO:0000259" key="5">
    <source>
        <dbReference type="PROSITE" id="PS50296"/>
    </source>
</evidence>
<dbReference type="CDD" id="cd11567">
    <property type="entry name" value="YciH_like"/>
    <property type="match status" value="1"/>
</dbReference>
<protein>
    <submittedName>
        <fullName evidence="6">Translation initiation factor SUI1-related protein</fullName>
    </submittedName>
</protein>
<dbReference type="Gene3D" id="3.30.780.10">
    <property type="entry name" value="SUI1-like domain"/>
    <property type="match status" value="1"/>
</dbReference>
<organism evidence="6 7">
    <name type="scientific">Fimbriiglobus ruber</name>
    <dbReference type="NCBI Taxonomy" id="1908690"/>
    <lineage>
        <taxon>Bacteria</taxon>
        <taxon>Pseudomonadati</taxon>
        <taxon>Planctomycetota</taxon>
        <taxon>Planctomycetia</taxon>
        <taxon>Gemmatales</taxon>
        <taxon>Gemmataceae</taxon>
        <taxon>Fimbriiglobus</taxon>
    </lineage>
</organism>
<dbReference type="Gene3D" id="3.40.50.2300">
    <property type="match status" value="1"/>
</dbReference>
<dbReference type="AlphaFoldDB" id="A0A225E8J2"/>
<dbReference type="RefSeq" id="WP_202973868.1">
    <property type="nucleotide sequence ID" value="NZ_NIDE01000001.1"/>
</dbReference>
<dbReference type="InterPro" id="IPR001950">
    <property type="entry name" value="SUI1"/>
</dbReference>
<keyword evidence="2" id="KW-0810">Translation regulation</keyword>
<dbReference type="InterPro" id="IPR005872">
    <property type="entry name" value="SUI1_arc_bac"/>
</dbReference>
<evidence type="ECO:0000313" key="6">
    <source>
        <dbReference type="EMBL" id="OWK47088.1"/>
    </source>
</evidence>
<feature type="region of interest" description="Disordered" evidence="4">
    <location>
        <begin position="153"/>
        <end position="176"/>
    </location>
</feature>
<dbReference type="PROSITE" id="PS50296">
    <property type="entry name" value="SUI1"/>
    <property type="match status" value="1"/>
</dbReference>
<keyword evidence="6" id="KW-0396">Initiation factor</keyword>
<dbReference type="GO" id="GO:0003729">
    <property type="term" value="F:mRNA binding"/>
    <property type="evidence" value="ECO:0007669"/>
    <property type="project" value="TreeGrafter"/>
</dbReference>
<dbReference type="GO" id="GO:0002188">
    <property type="term" value="P:translation reinitiation"/>
    <property type="evidence" value="ECO:0007669"/>
    <property type="project" value="TreeGrafter"/>
</dbReference>
<sequence length="255" mass="26880">MPPRGPKIVLFLGSANFSRCRAAELLFASLAAKMGLTWAPTSRGLAVSPNTKTGMNPALATVLRSQGVRGDDARSPKTVVVDDFAGAAHVVAIHRVEHAPFLERQFPDRAAAIEYWNIATVPESTVQVALIERRVSDLFARVMRAGAGPVPAPPAGFSDAPPAPPPVPLAGSPPKKGTVARLARETKGRGGKGVTLVQDLPLNEAALQELVTMLKSKCGTGGTVKDGVIEIQGDQRDRLTVELEKLGYKVKRAGG</sequence>
<dbReference type="Proteomes" id="UP000214646">
    <property type="component" value="Unassembled WGS sequence"/>
</dbReference>
<dbReference type="GO" id="GO:0006417">
    <property type="term" value="P:regulation of translation"/>
    <property type="evidence" value="ECO:0007669"/>
    <property type="project" value="UniProtKB-KW"/>
</dbReference>
<dbReference type="EMBL" id="NIDE01000001">
    <property type="protein sequence ID" value="OWK47088.1"/>
    <property type="molecule type" value="Genomic_DNA"/>
</dbReference>
<evidence type="ECO:0000313" key="7">
    <source>
        <dbReference type="Proteomes" id="UP000214646"/>
    </source>
</evidence>
<evidence type="ECO:0000256" key="2">
    <source>
        <dbReference type="ARBA" id="ARBA00022845"/>
    </source>
</evidence>
<comment type="caution">
    <text evidence="6">The sequence shown here is derived from an EMBL/GenBank/DDBJ whole genome shotgun (WGS) entry which is preliminary data.</text>
</comment>
<dbReference type="PANTHER" id="PTHR12789:SF0">
    <property type="entry name" value="DENSITY-REGULATED PROTEIN"/>
    <property type="match status" value="1"/>
</dbReference>
<dbReference type="Pfam" id="PF01253">
    <property type="entry name" value="SUI1"/>
    <property type="match status" value="1"/>
</dbReference>
<dbReference type="InterPro" id="IPR036196">
    <property type="entry name" value="Ptyr_pPase_sf"/>
</dbReference>
<dbReference type="GO" id="GO:0001731">
    <property type="term" value="P:formation of translation preinitiation complex"/>
    <property type="evidence" value="ECO:0007669"/>
    <property type="project" value="TreeGrafter"/>
</dbReference>
<evidence type="ECO:0000256" key="1">
    <source>
        <dbReference type="ARBA" id="ARBA00005422"/>
    </source>
</evidence>
<dbReference type="PANTHER" id="PTHR12789">
    <property type="entry name" value="DENSITY-REGULATED PROTEIN HOMOLOG"/>
    <property type="match status" value="1"/>
</dbReference>
<comment type="similarity">
    <text evidence="1">Belongs to the SUI1 family.</text>
</comment>
<accession>A0A225E8J2</accession>
<dbReference type="SUPFAM" id="SSF55159">
    <property type="entry name" value="eIF1-like"/>
    <property type="match status" value="1"/>
</dbReference>
<gene>
    <name evidence="6" type="ORF">FRUB_00787</name>
</gene>
<dbReference type="SUPFAM" id="SSF52788">
    <property type="entry name" value="Phosphotyrosine protein phosphatases I"/>
    <property type="match status" value="1"/>
</dbReference>
<reference evidence="7" key="1">
    <citation type="submission" date="2017-06" db="EMBL/GenBank/DDBJ databases">
        <title>Genome analysis of Fimbriiglobus ruber SP5, the first member of the order Planctomycetales with confirmed chitinolytic capability.</title>
        <authorList>
            <person name="Ravin N.V."/>
            <person name="Rakitin A.L."/>
            <person name="Ivanova A.A."/>
            <person name="Beletsky A.V."/>
            <person name="Kulichevskaya I.S."/>
            <person name="Mardanov A.V."/>
            <person name="Dedysh S.N."/>
        </authorList>
    </citation>
    <scope>NUCLEOTIDE SEQUENCE [LARGE SCALE GENOMIC DNA]</scope>
    <source>
        <strain evidence="7">SP5</strain>
    </source>
</reference>
<proteinExistence type="inferred from homology"/>